<organism evidence="2 3">
    <name type="scientific">Arcanobacterium phocisimile</name>
    <dbReference type="NCBI Taxonomy" id="1302235"/>
    <lineage>
        <taxon>Bacteria</taxon>
        <taxon>Bacillati</taxon>
        <taxon>Actinomycetota</taxon>
        <taxon>Actinomycetes</taxon>
        <taxon>Actinomycetales</taxon>
        <taxon>Actinomycetaceae</taxon>
        <taxon>Arcanobacterium</taxon>
    </lineage>
</organism>
<dbReference type="InterPro" id="IPR036390">
    <property type="entry name" value="WH_DNA-bd_sf"/>
</dbReference>
<dbReference type="InterPro" id="IPR036388">
    <property type="entry name" value="WH-like_DNA-bd_sf"/>
</dbReference>
<dbReference type="EMBL" id="CP070228">
    <property type="protein sequence ID" value="QRV01535.1"/>
    <property type="molecule type" value="Genomic_DNA"/>
</dbReference>
<sequence>MTIKANSDVAKALANPIRLNIVYELRLRGRARTSDLARVLDIAPNKMSYHLKTLQSAGVIYQVNGESDRREVWWSAIDGGWEIDDPKVAPALYVALSNLEGEVRERADSFSEALSERGVRLVRAMSDSILLLSLADAEQLANELSALYAKYADISNNTRQAREKNSAQSCLQYDFRFSLLPIADAPEEGSRWDGDPVDI</sequence>
<evidence type="ECO:0000313" key="2">
    <source>
        <dbReference type="EMBL" id="QRV01535.1"/>
    </source>
</evidence>
<evidence type="ECO:0000259" key="1">
    <source>
        <dbReference type="PROSITE" id="PS50987"/>
    </source>
</evidence>
<dbReference type="PROSITE" id="PS50987">
    <property type="entry name" value="HTH_ARSR_2"/>
    <property type="match status" value="1"/>
</dbReference>
<evidence type="ECO:0000313" key="3">
    <source>
        <dbReference type="Proteomes" id="UP000602653"/>
    </source>
</evidence>
<keyword evidence="3" id="KW-1185">Reference proteome</keyword>
<name>A0ABX7IHD6_9ACTO</name>
<dbReference type="InterPro" id="IPR011991">
    <property type="entry name" value="ArsR-like_HTH"/>
</dbReference>
<dbReference type="Proteomes" id="UP000602653">
    <property type="component" value="Chromosome"/>
</dbReference>
<gene>
    <name evidence="2" type="ORF">JTE88_05325</name>
</gene>
<reference evidence="2 3" key="1">
    <citation type="submission" date="2021-02" db="EMBL/GenBank/DDBJ databases">
        <title>Complete Genome Sequence of Arcanobacterium phocisimile strain DSM 26142T from a harbour seal.</title>
        <authorList>
            <person name="Borowiak M."/>
            <person name="Alssahen M."/>
            <person name="Malorny B."/>
            <person name="Laemmler C."/>
            <person name="Siebert U."/>
            <person name="Ploetz M."/>
            <person name="Abdulmawjood A."/>
        </authorList>
    </citation>
    <scope>NUCLEOTIDE SEQUENCE [LARGE SCALE GENOMIC DNA]</scope>
    <source>
        <strain evidence="2 3">DSM 26142</strain>
    </source>
</reference>
<dbReference type="RefSeq" id="WP_204423285.1">
    <property type="nucleotide sequence ID" value="NZ_CP070228.1"/>
</dbReference>
<feature type="domain" description="HTH arsR-type" evidence="1">
    <location>
        <begin position="1"/>
        <end position="103"/>
    </location>
</feature>
<dbReference type="Gene3D" id="1.10.10.10">
    <property type="entry name" value="Winged helix-like DNA-binding domain superfamily/Winged helix DNA-binding domain"/>
    <property type="match status" value="1"/>
</dbReference>
<dbReference type="SMART" id="SM00418">
    <property type="entry name" value="HTH_ARSR"/>
    <property type="match status" value="1"/>
</dbReference>
<proteinExistence type="predicted"/>
<dbReference type="InterPro" id="IPR001845">
    <property type="entry name" value="HTH_ArsR_DNA-bd_dom"/>
</dbReference>
<dbReference type="Pfam" id="PF12840">
    <property type="entry name" value="HTH_20"/>
    <property type="match status" value="1"/>
</dbReference>
<accession>A0ABX7IHD6</accession>
<dbReference type="PRINTS" id="PR00778">
    <property type="entry name" value="HTHARSR"/>
</dbReference>
<protein>
    <submittedName>
        <fullName evidence="2">Helix-turn-helix transcriptional regulator</fullName>
    </submittedName>
</protein>
<dbReference type="SUPFAM" id="SSF46785">
    <property type="entry name" value="Winged helix' DNA-binding domain"/>
    <property type="match status" value="1"/>
</dbReference>
<dbReference type="CDD" id="cd00090">
    <property type="entry name" value="HTH_ARSR"/>
    <property type="match status" value="1"/>
</dbReference>